<keyword evidence="3" id="KW-0804">Transcription</keyword>
<dbReference type="PROSITE" id="PS00041">
    <property type="entry name" value="HTH_ARAC_FAMILY_1"/>
    <property type="match status" value="1"/>
</dbReference>
<dbReference type="KEGG" id="zdf:AN401_14565"/>
<dbReference type="SMART" id="SM00342">
    <property type="entry name" value="HTH_ARAC"/>
    <property type="match status" value="1"/>
</dbReference>
<name>A0A291HS91_9GAMM</name>
<dbReference type="InterPro" id="IPR035418">
    <property type="entry name" value="AraC-bd_2"/>
</dbReference>
<reference evidence="6" key="1">
    <citation type="submission" date="2015-09" db="EMBL/GenBank/DDBJ databases">
        <authorList>
            <person name="Shao Z."/>
            <person name="Wang L."/>
        </authorList>
    </citation>
    <scope>NUCLEOTIDE SEQUENCE [LARGE SCALE GENOMIC DNA]</scope>
    <source>
        <strain evidence="6">F13-1</strain>
    </source>
</reference>
<gene>
    <name evidence="5" type="ORF">AN401_14565</name>
</gene>
<dbReference type="InterPro" id="IPR050204">
    <property type="entry name" value="AraC_XylS_family_regulators"/>
</dbReference>
<evidence type="ECO:0000256" key="1">
    <source>
        <dbReference type="ARBA" id="ARBA00023015"/>
    </source>
</evidence>
<keyword evidence="2" id="KW-0238">DNA-binding</keyword>
<dbReference type="PROSITE" id="PS01124">
    <property type="entry name" value="HTH_ARAC_FAMILY_2"/>
    <property type="match status" value="1"/>
</dbReference>
<dbReference type="Pfam" id="PF14525">
    <property type="entry name" value="AraC_binding_2"/>
    <property type="match status" value="1"/>
</dbReference>
<keyword evidence="6" id="KW-1185">Reference proteome</keyword>
<dbReference type="EMBL" id="CP012621">
    <property type="protein sequence ID" value="ATG74931.1"/>
    <property type="molecule type" value="Genomic_DNA"/>
</dbReference>
<organism evidence="5 6">
    <name type="scientific">Zobellella denitrificans</name>
    <dbReference type="NCBI Taxonomy" id="347534"/>
    <lineage>
        <taxon>Bacteria</taxon>
        <taxon>Pseudomonadati</taxon>
        <taxon>Pseudomonadota</taxon>
        <taxon>Gammaproteobacteria</taxon>
        <taxon>Aeromonadales</taxon>
        <taxon>Aeromonadaceae</taxon>
        <taxon>Zobellella</taxon>
    </lineage>
</organism>
<keyword evidence="1" id="KW-0805">Transcription regulation</keyword>
<dbReference type="InterPro" id="IPR018062">
    <property type="entry name" value="HTH_AraC-typ_CS"/>
</dbReference>
<dbReference type="PANTHER" id="PTHR46796">
    <property type="entry name" value="HTH-TYPE TRANSCRIPTIONAL ACTIVATOR RHAS-RELATED"/>
    <property type="match status" value="1"/>
</dbReference>
<dbReference type="Pfam" id="PF12833">
    <property type="entry name" value="HTH_18"/>
    <property type="match status" value="1"/>
</dbReference>
<evidence type="ECO:0000256" key="3">
    <source>
        <dbReference type="ARBA" id="ARBA00023163"/>
    </source>
</evidence>
<sequence length="332" mass="37619">MDKEVSVSSFPPGPQGWLNDPELLLLASQDPAEVQHTIATLFKPHRLIIPDGTDRLDTCLHSIPLGQLSLNRLSYGNEVCIQPGRLDDFFLIQMPLKGAAQIHAGTQDFHSQGDRGVIISPTLPLDMIWSQDCDQIMLKIDRQKLEQSCSSYLGRPIKAPLVFDLCLSWQSDLCWHGMMQYFSQMVKQADYPALLKGQLEQLIIHTLLLTQPHNYSQDLNKASSVAPRHVKKVEDYIDAHAEQDISPAMLAELAGVSLRTLYSGFRSFRNITPMEHLRNVRLHRVRKELLEAATTRSITDIATYWGFGHMGRFSAEYKKLFGENPNETRRKA</sequence>
<dbReference type="Proteomes" id="UP000217763">
    <property type="component" value="Chromosome"/>
</dbReference>
<evidence type="ECO:0000259" key="4">
    <source>
        <dbReference type="PROSITE" id="PS01124"/>
    </source>
</evidence>
<dbReference type="GO" id="GO:0003700">
    <property type="term" value="F:DNA-binding transcription factor activity"/>
    <property type="evidence" value="ECO:0007669"/>
    <property type="project" value="InterPro"/>
</dbReference>
<feature type="domain" description="HTH araC/xylS-type" evidence="4">
    <location>
        <begin position="231"/>
        <end position="331"/>
    </location>
</feature>
<evidence type="ECO:0000313" key="5">
    <source>
        <dbReference type="EMBL" id="ATG74931.1"/>
    </source>
</evidence>
<dbReference type="GO" id="GO:0043565">
    <property type="term" value="F:sequence-specific DNA binding"/>
    <property type="evidence" value="ECO:0007669"/>
    <property type="project" value="InterPro"/>
</dbReference>
<proteinExistence type="predicted"/>
<protein>
    <recommendedName>
        <fullName evidence="4">HTH araC/xylS-type domain-containing protein</fullName>
    </recommendedName>
</protein>
<dbReference type="Gene3D" id="1.10.10.60">
    <property type="entry name" value="Homeodomain-like"/>
    <property type="match status" value="1"/>
</dbReference>
<dbReference type="PANTHER" id="PTHR46796:SF12">
    <property type="entry name" value="HTH-TYPE DNA-BINDING TRANSCRIPTIONAL ACTIVATOR EUTR"/>
    <property type="match status" value="1"/>
</dbReference>
<dbReference type="AlphaFoldDB" id="A0A291HS91"/>
<accession>A0A291HS91</accession>
<evidence type="ECO:0000256" key="2">
    <source>
        <dbReference type="ARBA" id="ARBA00023125"/>
    </source>
</evidence>
<evidence type="ECO:0000313" key="6">
    <source>
        <dbReference type="Proteomes" id="UP000217763"/>
    </source>
</evidence>
<dbReference type="SUPFAM" id="SSF46689">
    <property type="entry name" value="Homeodomain-like"/>
    <property type="match status" value="2"/>
</dbReference>
<dbReference type="InterPro" id="IPR018060">
    <property type="entry name" value="HTH_AraC"/>
</dbReference>
<dbReference type="InterPro" id="IPR009057">
    <property type="entry name" value="Homeodomain-like_sf"/>
</dbReference>